<comment type="caution">
    <text evidence="1">The sequence shown here is derived from an EMBL/GenBank/DDBJ whole genome shotgun (WGS) entry which is preliminary data.</text>
</comment>
<name>A0A0F8YIQ5_9ZZZZ</name>
<feature type="non-terminal residue" evidence="1">
    <location>
        <position position="1"/>
    </location>
</feature>
<sequence>EKVKSKLALELVDLIYANKDDPASLAAALCNRAKEINAETTLLKVKP</sequence>
<accession>A0A0F8YIQ5</accession>
<organism evidence="1">
    <name type="scientific">marine sediment metagenome</name>
    <dbReference type="NCBI Taxonomy" id="412755"/>
    <lineage>
        <taxon>unclassified sequences</taxon>
        <taxon>metagenomes</taxon>
        <taxon>ecological metagenomes</taxon>
    </lineage>
</organism>
<dbReference type="EMBL" id="LAZR01066194">
    <property type="protein sequence ID" value="KKK54054.1"/>
    <property type="molecule type" value="Genomic_DNA"/>
</dbReference>
<gene>
    <name evidence="1" type="ORF">LCGC14_3088570</name>
</gene>
<protein>
    <submittedName>
        <fullName evidence="1">Uncharacterized protein</fullName>
    </submittedName>
</protein>
<proteinExistence type="predicted"/>
<dbReference type="AlphaFoldDB" id="A0A0F8YIQ5"/>
<evidence type="ECO:0000313" key="1">
    <source>
        <dbReference type="EMBL" id="KKK54054.1"/>
    </source>
</evidence>
<reference evidence="1" key="1">
    <citation type="journal article" date="2015" name="Nature">
        <title>Complex archaea that bridge the gap between prokaryotes and eukaryotes.</title>
        <authorList>
            <person name="Spang A."/>
            <person name="Saw J.H."/>
            <person name="Jorgensen S.L."/>
            <person name="Zaremba-Niedzwiedzka K."/>
            <person name="Martijn J."/>
            <person name="Lind A.E."/>
            <person name="van Eijk R."/>
            <person name="Schleper C."/>
            <person name="Guy L."/>
            <person name="Ettema T.J."/>
        </authorList>
    </citation>
    <scope>NUCLEOTIDE SEQUENCE</scope>
</reference>